<keyword evidence="1" id="KW-0812">Transmembrane</keyword>
<dbReference type="GO" id="GO:0004175">
    <property type="term" value="F:endopeptidase activity"/>
    <property type="evidence" value="ECO:0007669"/>
    <property type="project" value="UniProtKB-ARBA"/>
</dbReference>
<keyword evidence="4" id="KW-1185">Reference proteome</keyword>
<dbReference type="RefSeq" id="WP_034244853.1">
    <property type="nucleotide sequence ID" value="NZ_AQRA01000008.1"/>
</dbReference>
<proteinExistence type="predicted"/>
<organism evidence="3 4">
    <name type="scientific">Aquimarina atlantica</name>
    <dbReference type="NCBI Taxonomy" id="1317122"/>
    <lineage>
        <taxon>Bacteria</taxon>
        <taxon>Pseudomonadati</taxon>
        <taxon>Bacteroidota</taxon>
        <taxon>Flavobacteriia</taxon>
        <taxon>Flavobacteriales</taxon>
        <taxon>Flavobacteriaceae</taxon>
        <taxon>Aquimarina</taxon>
    </lineage>
</organism>
<sequence>MNKKQFWNQLTIFIIVLLLILLTREYLLQQLIENEIESYQTHTFLKIGANLILIVVSYFFIKNNGLFKVAGIKGTNLQKWHLLLFPLIYLVLLNAMIMDDIDTNILFPNIALFLIYSISIGFAEELSIRGFLQSHLINYLGNTKKNFILSIFVSALFFGLIHLLNFDKGIYGELSQVCYATFIGVMFGVLLVITKRIYPLIIVHAIIDFVGDLDSAGFPIKEKISDPTSIENAIIITLLALPCLLYGIFLMKKYALIEPIEKH</sequence>
<feature type="transmembrane region" description="Helical" evidence="1">
    <location>
        <begin position="232"/>
        <end position="251"/>
    </location>
</feature>
<name>A0A023BQL9_9FLAO</name>
<evidence type="ECO:0000259" key="2">
    <source>
        <dbReference type="Pfam" id="PF02517"/>
    </source>
</evidence>
<dbReference type="Proteomes" id="UP000023541">
    <property type="component" value="Unassembled WGS sequence"/>
</dbReference>
<evidence type="ECO:0000313" key="4">
    <source>
        <dbReference type="Proteomes" id="UP000023541"/>
    </source>
</evidence>
<dbReference type="GO" id="GO:0080120">
    <property type="term" value="P:CAAX-box protein maturation"/>
    <property type="evidence" value="ECO:0007669"/>
    <property type="project" value="UniProtKB-ARBA"/>
</dbReference>
<comment type="caution">
    <text evidence="3">The sequence shown here is derived from an EMBL/GenBank/DDBJ whole genome shotgun (WGS) entry which is preliminary data.</text>
</comment>
<dbReference type="OrthoDB" id="1434800at2"/>
<evidence type="ECO:0000313" key="3">
    <source>
        <dbReference type="EMBL" id="EZH72365.1"/>
    </source>
</evidence>
<dbReference type="eggNOG" id="COG1266">
    <property type="taxonomic scope" value="Bacteria"/>
</dbReference>
<dbReference type="InterPro" id="IPR003675">
    <property type="entry name" value="Rce1/LyrA-like_dom"/>
</dbReference>
<dbReference type="EMBL" id="AQRA01000008">
    <property type="protein sequence ID" value="EZH72365.1"/>
    <property type="molecule type" value="Genomic_DNA"/>
</dbReference>
<feature type="transmembrane region" description="Helical" evidence="1">
    <location>
        <begin position="82"/>
        <end position="99"/>
    </location>
</feature>
<feature type="transmembrane region" description="Helical" evidence="1">
    <location>
        <begin position="105"/>
        <end position="126"/>
    </location>
</feature>
<feature type="domain" description="CAAX prenyl protease 2/Lysostaphin resistance protein A-like" evidence="2">
    <location>
        <begin position="110"/>
        <end position="210"/>
    </location>
</feature>
<feature type="transmembrane region" description="Helical" evidence="1">
    <location>
        <begin position="170"/>
        <end position="193"/>
    </location>
</feature>
<accession>A0A023BQL9</accession>
<protein>
    <submittedName>
        <fullName evidence="3">Abortive infection protein</fullName>
    </submittedName>
</protein>
<dbReference type="Pfam" id="PF02517">
    <property type="entry name" value="Rce1-like"/>
    <property type="match status" value="1"/>
</dbReference>
<reference evidence="3 4" key="1">
    <citation type="submission" date="2014-04" db="EMBL/GenBank/DDBJ databases">
        <title>Aquimarina sp. 22II-S11-z7 Genome Sequencing.</title>
        <authorList>
            <person name="Lai Q."/>
        </authorList>
    </citation>
    <scope>NUCLEOTIDE SEQUENCE [LARGE SCALE GENOMIC DNA]</scope>
    <source>
        <strain evidence="3 4">22II-S11-z7</strain>
    </source>
</reference>
<dbReference type="AlphaFoldDB" id="A0A023BQL9"/>
<feature type="transmembrane region" description="Helical" evidence="1">
    <location>
        <begin position="147"/>
        <end position="164"/>
    </location>
</feature>
<gene>
    <name evidence="3" type="ORF">ATO12_23220</name>
</gene>
<evidence type="ECO:0000256" key="1">
    <source>
        <dbReference type="SAM" id="Phobius"/>
    </source>
</evidence>
<feature type="transmembrane region" description="Helical" evidence="1">
    <location>
        <begin position="43"/>
        <end position="61"/>
    </location>
</feature>
<keyword evidence="1" id="KW-0472">Membrane</keyword>
<keyword evidence="1" id="KW-1133">Transmembrane helix</keyword>